<accession>A0A3M2HWG9</accession>
<evidence type="ECO:0000313" key="2">
    <source>
        <dbReference type="EMBL" id="RMH93398.1"/>
    </source>
</evidence>
<proteinExistence type="predicted"/>
<dbReference type="AlphaFoldDB" id="A0A3M2HWG9"/>
<feature type="signal peptide" evidence="1">
    <location>
        <begin position="1"/>
        <end position="24"/>
    </location>
</feature>
<protein>
    <submittedName>
        <fullName evidence="2">Uncharacterized protein</fullName>
    </submittedName>
</protein>
<dbReference type="Proteomes" id="UP000275012">
    <property type="component" value="Unassembled WGS sequence"/>
</dbReference>
<evidence type="ECO:0000313" key="3">
    <source>
        <dbReference type="Proteomes" id="UP000275012"/>
    </source>
</evidence>
<comment type="caution">
    <text evidence="2">The sequence shown here is derived from an EMBL/GenBank/DDBJ whole genome shotgun (WGS) entry which is preliminary data.</text>
</comment>
<feature type="chain" id="PRO_5018226127" evidence="1">
    <location>
        <begin position="25"/>
        <end position="138"/>
    </location>
</feature>
<evidence type="ECO:0000256" key="1">
    <source>
        <dbReference type="SAM" id="SignalP"/>
    </source>
</evidence>
<dbReference type="EMBL" id="RFLY01000006">
    <property type="protein sequence ID" value="RMH93398.1"/>
    <property type="molecule type" value="Genomic_DNA"/>
</dbReference>
<gene>
    <name evidence="2" type="ORF">EBB59_05845</name>
</gene>
<organism evidence="2 3">
    <name type="scientific">Solilutibacter pythonis</name>
    <dbReference type="NCBI Taxonomy" id="2483112"/>
    <lineage>
        <taxon>Bacteria</taxon>
        <taxon>Pseudomonadati</taxon>
        <taxon>Pseudomonadota</taxon>
        <taxon>Gammaproteobacteria</taxon>
        <taxon>Lysobacterales</taxon>
        <taxon>Lysobacteraceae</taxon>
        <taxon>Solilutibacter</taxon>
    </lineage>
</organism>
<reference evidence="2 3" key="1">
    <citation type="submission" date="2018-10" db="EMBL/GenBank/DDBJ databases">
        <title>Proposal of Lysobacter pythonis sp. nov. isolated from royal pythons (Python regius).</title>
        <authorList>
            <person name="Hans-Juergen B."/>
            <person name="Huptas C."/>
            <person name="Sandra B."/>
            <person name="Igor L."/>
            <person name="Joachim S."/>
            <person name="Siegfried S."/>
            <person name="Mareike W."/>
            <person name="Peter K."/>
        </authorList>
    </citation>
    <scope>NUCLEOTIDE SEQUENCE [LARGE SCALE GENOMIC DNA]</scope>
    <source>
        <strain evidence="2 3">4284/11</strain>
    </source>
</reference>
<sequence length="138" mass="16302">MMAPTILAAGFGLGALAMSQQVQAQEPPTRVLVDIEDVILHDGQPYYRHGDYGLDERLIVEHDRHGRPRYYRVVDSHYGNPPYGNAYGYYRNGQGSRARCNRNGKCVWYTPRYDYRSDYRHHDYRVYDDYARRYSRGW</sequence>
<keyword evidence="1" id="KW-0732">Signal</keyword>
<keyword evidence="3" id="KW-1185">Reference proteome</keyword>
<name>A0A3M2HWG9_9GAMM</name>